<feature type="compositionally biased region" description="Polar residues" evidence="1">
    <location>
        <begin position="48"/>
        <end position="60"/>
    </location>
</feature>
<dbReference type="HOGENOM" id="CLU_1635722_0_0_1"/>
<dbReference type="EMBL" id="AHHD01000185">
    <property type="protein sequence ID" value="EKG18609.1"/>
    <property type="molecule type" value="Genomic_DNA"/>
</dbReference>
<comment type="caution">
    <text evidence="2">The sequence shown here is derived from an EMBL/GenBank/DDBJ whole genome shotgun (WGS) entry which is preliminary data.</text>
</comment>
<evidence type="ECO:0000256" key="1">
    <source>
        <dbReference type="SAM" id="MobiDB-lite"/>
    </source>
</evidence>
<feature type="compositionally biased region" description="Polar residues" evidence="1">
    <location>
        <begin position="150"/>
        <end position="162"/>
    </location>
</feature>
<feature type="region of interest" description="Disordered" evidence="1">
    <location>
        <begin position="1"/>
        <end position="87"/>
    </location>
</feature>
<dbReference type="VEuPathDB" id="FungiDB:MPH_04144"/>
<protein>
    <submittedName>
        <fullName evidence="2">Uncharacterized protein</fullName>
    </submittedName>
</protein>
<sequence length="162" mass="16655">MPKKRQRSDPRPTSTLQRSEGSGPIPQLGSSMDSVSPLPDNLSDAGSIESSALFTPQRNISGWPFPSPSSQTGEGGSSLPTSAPAMYGSISPNALMAALSHTPDAAQMSFLNFSVLSDGSAATGQADFLSSNDEAWAAGAAARSNANRSVTAQPSQGREQAE</sequence>
<proteinExistence type="predicted"/>
<dbReference type="Proteomes" id="UP000007129">
    <property type="component" value="Unassembled WGS sequence"/>
</dbReference>
<accession>K2S883</accession>
<name>K2S883_MACPH</name>
<feature type="region of interest" description="Disordered" evidence="1">
    <location>
        <begin position="139"/>
        <end position="162"/>
    </location>
</feature>
<feature type="compositionally biased region" description="Low complexity" evidence="1">
    <location>
        <begin position="139"/>
        <end position="149"/>
    </location>
</feature>
<evidence type="ECO:0000313" key="3">
    <source>
        <dbReference type="Proteomes" id="UP000007129"/>
    </source>
</evidence>
<reference evidence="2 3" key="1">
    <citation type="journal article" date="2012" name="BMC Genomics">
        <title>Tools to kill: Genome of one of the most destructive plant pathogenic fungi Macrophomina phaseolina.</title>
        <authorList>
            <person name="Islam M.S."/>
            <person name="Haque M.S."/>
            <person name="Islam M.M."/>
            <person name="Emdad E.M."/>
            <person name="Halim A."/>
            <person name="Hossen Q.M.M."/>
            <person name="Hossain M.Z."/>
            <person name="Ahmed B."/>
            <person name="Rahim S."/>
            <person name="Rahman M.S."/>
            <person name="Alam M.M."/>
            <person name="Hou S."/>
            <person name="Wan X."/>
            <person name="Saito J.A."/>
            <person name="Alam M."/>
        </authorList>
    </citation>
    <scope>NUCLEOTIDE SEQUENCE [LARGE SCALE GENOMIC DNA]</scope>
    <source>
        <strain evidence="2 3">MS6</strain>
    </source>
</reference>
<dbReference type="InParanoid" id="K2S883"/>
<organism evidence="2 3">
    <name type="scientific">Macrophomina phaseolina (strain MS6)</name>
    <name type="common">Charcoal rot fungus</name>
    <dbReference type="NCBI Taxonomy" id="1126212"/>
    <lineage>
        <taxon>Eukaryota</taxon>
        <taxon>Fungi</taxon>
        <taxon>Dikarya</taxon>
        <taxon>Ascomycota</taxon>
        <taxon>Pezizomycotina</taxon>
        <taxon>Dothideomycetes</taxon>
        <taxon>Dothideomycetes incertae sedis</taxon>
        <taxon>Botryosphaeriales</taxon>
        <taxon>Botryosphaeriaceae</taxon>
        <taxon>Macrophomina</taxon>
    </lineage>
</organism>
<dbReference type="AlphaFoldDB" id="K2S883"/>
<evidence type="ECO:0000313" key="2">
    <source>
        <dbReference type="EMBL" id="EKG18609.1"/>
    </source>
</evidence>
<feature type="compositionally biased region" description="Polar residues" evidence="1">
    <location>
        <begin position="11"/>
        <end position="20"/>
    </location>
</feature>
<gene>
    <name evidence="2" type="ORF">MPH_04144</name>
</gene>